<keyword evidence="1" id="KW-0472">Membrane</keyword>
<feature type="transmembrane region" description="Helical" evidence="1">
    <location>
        <begin position="139"/>
        <end position="162"/>
    </location>
</feature>
<dbReference type="OrthoDB" id="4981590at2"/>
<comment type="caution">
    <text evidence="2">The sequence shown here is derived from an EMBL/GenBank/DDBJ whole genome shotgun (WGS) entry which is preliminary data.</text>
</comment>
<feature type="transmembrane region" description="Helical" evidence="1">
    <location>
        <begin position="108"/>
        <end position="127"/>
    </location>
</feature>
<organism evidence="2 3">
    <name type="scientific">Labedella endophytica</name>
    <dbReference type="NCBI Taxonomy" id="1523160"/>
    <lineage>
        <taxon>Bacteria</taxon>
        <taxon>Bacillati</taxon>
        <taxon>Actinomycetota</taxon>
        <taxon>Actinomycetes</taxon>
        <taxon>Micrococcales</taxon>
        <taxon>Microbacteriaceae</taxon>
        <taxon>Labedella</taxon>
    </lineage>
</organism>
<protein>
    <recommendedName>
        <fullName evidence="4">DUF998 domain-containing protein</fullName>
    </recommendedName>
</protein>
<keyword evidence="1" id="KW-0812">Transmembrane</keyword>
<keyword evidence="3" id="KW-1185">Reference proteome</keyword>
<evidence type="ECO:0000313" key="3">
    <source>
        <dbReference type="Proteomes" id="UP000274909"/>
    </source>
</evidence>
<dbReference type="RefSeq" id="WP_127047940.1">
    <property type="nucleotide sequence ID" value="NZ_RZGZ01000002.1"/>
</dbReference>
<gene>
    <name evidence="2" type="ORF">ELQ94_05290</name>
</gene>
<feature type="transmembrane region" description="Helical" evidence="1">
    <location>
        <begin position="208"/>
        <end position="230"/>
    </location>
</feature>
<feature type="transmembrane region" description="Helical" evidence="1">
    <location>
        <begin position="20"/>
        <end position="41"/>
    </location>
</feature>
<accession>A0A3S0X780</accession>
<proteinExistence type="predicted"/>
<reference evidence="2 3" key="1">
    <citation type="submission" date="2018-12" db="EMBL/GenBank/DDBJ databases">
        <authorList>
            <person name="Li F."/>
        </authorList>
    </citation>
    <scope>NUCLEOTIDE SEQUENCE [LARGE SCALE GENOMIC DNA]</scope>
    <source>
        <strain evidence="2 3">EGI 6500705</strain>
    </source>
</reference>
<name>A0A3S0X780_9MICO</name>
<feature type="transmembrane region" description="Helical" evidence="1">
    <location>
        <begin position="74"/>
        <end position="96"/>
    </location>
</feature>
<evidence type="ECO:0000256" key="1">
    <source>
        <dbReference type="SAM" id="Phobius"/>
    </source>
</evidence>
<dbReference type="EMBL" id="RZGZ01000002">
    <property type="protein sequence ID" value="RUR00956.1"/>
    <property type="molecule type" value="Genomic_DNA"/>
</dbReference>
<evidence type="ECO:0008006" key="4">
    <source>
        <dbReference type="Google" id="ProtNLM"/>
    </source>
</evidence>
<evidence type="ECO:0000313" key="2">
    <source>
        <dbReference type="EMBL" id="RUR00956.1"/>
    </source>
</evidence>
<sequence length="245" mass="25583">MESGARAGSARPGVRADAPVLALLGLLVLVAGGLEGFASWIRWAPCLEVSDTLECVRVMDHSRDYAIVSEPFELIPLAVPLAGSASLLLVTFWAVVAAAPWADGWSRVLALVSAVTLVVVGAGQLLASMSDGRLGVLGSFPAAVMFWVLLFAPVVAAARLALRSARTVIERVAWITMALSVAVGNQLSEFFLLYPFSDSHDTPVGGGMPHAVLVGVAGVVFSAASIVVWVGRDRRAPELASVEVP</sequence>
<dbReference type="Proteomes" id="UP000274909">
    <property type="component" value="Unassembled WGS sequence"/>
</dbReference>
<keyword evidence="1" id="KW-1133">Transmembrane helix</keyword>
<dbReference type="AlphaFoldDB" id="A0A3S0X780"/>
<feature type="transmembrane region" description="Helical" evidence="1">
    <location>
        <begin position="174"/>
        <end position="196"/>
    </location>
</feature>